<name>A0A0C3G6Y3_PILCF</name>
<gene>
    <name evidence="1" type="ORF">PILCRDRAFT_816376</name>
</gene>
<accession>A0A0C3G6Y3</accession>
<dbReference type="AlphaFoldDB" id="A0A0C3G6Y3"/>
<evidence type="ECO:0000313" key="2">
    <source>
        <dbReference type="Proteomes" id="UP000054166"/>
    </source>
</evidence>
<proteinExistence type="predicted"/>
<dbReference type="HOGENOM" id="CLU_2813278_0_0_1"/>
<protein>
    <submittedName>
        <fullName evidence="1">Uncharacterized protein</fullName>
    </submittedName>
</protein>
<dbReference type="EMBL" id="KN832982">
    <property type="protein sequence ID" value="KIM86416.1"/>
    <property type="molecule type" value="Genomic_DNA"/>
</dbReference>
<keyword evidence="2" id="KW-1185">Reference proteome</keyword>
<reference evidence="1 2" key="1">
    <citation type="submission" date="2014-04" db="EMBL/GenBank/DDBJ databases">
        <authorList>
            <consortium name="DOE Joint Genome Institute"/>
            <person name="Kuo A."/>
            <person name="Tarkka M."/>
            <person name="Buscot F."/>
            <person name="Kohler A."/>
            <person name="Nagy L.G."/>
            <person name="Floudas D."/>
            <person name="Copeland A."/>
            <person name="Barry K.W."/>
            <person name="Cichocki N."/>
            <person name="Veneault-Fourrey C."/>
            <person name="LaButti K."/>
            <person name="Lindquist E.A."/>
            <person name="Lipzen A."/>
            <person name="Lundell T."/>
            <person name="Morin E."/>
            <person name="Murat C."/>
            <person name="Sun H."/>
            <person name="Tunlid A."/>
            <person name="Henrissat B."/>
            <person name="Grigoriev I.V."/>
            <person name="Hibbett D.S."/>
            <person name="Martin F."/>
            <person name="Nordberg H.P."/>
            <person name="Cantor M.N."/>
            <person name="Hua S.X."/>
        </authorList>
    </citation>
    <scope>NUCLEOTIDE SEQUENCE [LARGE SCALE GENOMIC DNA]</scope>
    <source>
        <strain evidence="1 2">F 1598</strain>
    </source>
</reference>
<reference evidence="2" key="2">
    <citation type="submission" date="2015-01" db="EMBL/GenBank/DDBJ databases">
        <title>Evolutionary Origins and Diversification of the Mycorrhizal Mutualists.</title>
        <authorList>
            <consortium name="DOE Joint Genome Institute"/>
            <consortium name="Mycorrhizal Genomics Consortium"/>
            <person name="Kohler A."/>
            <person name="Kuo A."/>
            <person name="Nagy L.G."/>
            <person name="Floudas D."/>
            <person name="Copeland A."/>
            <person name="Barry K.W."/>
            <person name="Cichocki N."/>
            <person name="Veneault-Fourrey C."/>
            <person name="LaButti K."/>
            <person name="Lindquist E.A."/>
            <person name="Lipzen A."/>
            <person name="Lundell T."/>
            <person name="Morin E."/>
            <person name="Murat C."/>
            <person name="Riley R."/>
            <person name="Ohm R."/>
            <person name="Sun H."/>
            <person name="Tunlid A."/>
            <person name="Henrissat B."/>
            <person name="Grigoriev I.V."/>
            <person name="Hibbett D.S."/>
            <person name="Martin F."/>
        </authorList>
    </citation>
    <scope>NUCLEOTIDE SEQUENCE [LARGE SCALE GENOMIC DNA]</scope>
    <source>
        <strain evidence="2">F 1598</strain>
    </source>
</reference>
<sequence>MQPVQPSFRTSHKGHTLKGKICSGCGAYPATGKGACLVIVKEPFTARGRANEQRGSFTNQCFNICNI</sequence>
<dbReference type="InParanoid" id="A0A0C3G6Y3"/>
<organism evidence="1 2">
    <name type="scientific">Piloderma croceum (strain F 1598)</name>
    <dbReference type="NCBI Taxonomy" id="765440"/>
    <lineage>
        <taxon>Eukaryota</taxon>
        <taxon>Fungi</taxon>
        <taxon>Dikarya</taxon>
        <taxon>Basidiomycota</taxon>
        <taxon>Agaricomycotina</taxon>
        <taxon>Agaricomycetes</taxon>
        <taxon>Agaricomycetidae</taxon>
        <taxon>Atheliales</taxon>
        <taxon>Atheliaceae</taxon>
        <taxon>Piloderma</taxon>
    </lineage>
</organism>
<evidence type="ECO:0000313" key="1">
    <source>
        <dbReference type="EMBL" id="KIM86416.1"/>
    </source>
</evidence>
<dbReference type="Proteomes" id="UP000054166">
    <property type="component" value="Unassembled WGS sequence"/>
</dbReference>